<dbReference type="InterPro" id="IPR017896">
    <property type="entry name" value="4Fe4S_Fe-S-bd"/>
</dbReference>
<dbReference type="Gene3D" id="3.30.70.20">
    <property type="match status" value="1"/>
</dbReference>
<accession>A0A3S4VDN5</accession>
<keyword evidence="8" id="KW-0408">Iron</keyword>
<dbReference type="Proteomes" id="UP000282551">
    <property type="component" value="Chromosome"/>
</dbReference>
<evidence type="ECO:0000256" key="10">
    <source>
        <dbReference type="ARBA" id="ARBA00047776"/>
    </source>
</evidence>
<comment type="catalytic activity">
    <reaction evidence="10">
        <text>2 reduced [2Fe-2S]-[ferredoxin] + NADP(+) + H(+) = 2 oxidized [2Fe-2S]-[ferredoxin] + NADPH</text>
        <dbReference type="Rhea" id="RHEA:20125"/>
        <dbReference type="Rhea" id="RHEA-COMP:10000"/>
        <dbReference type="Rhea" id="RHEA-COMP:10001"/>
        <dbReference type="ChEBI" id="CHEBI:15378"/>
        <dbReference type="ChEBI" id="CHEBI:33737"/>
        <dbReference type="ChEBI" id="CHEBI:33738"/>
        <dbReference type="ChEBI" id="CHEBI:57783"/>
        <dbReference type="ChEBI" id="CHEBI:58349"/>
        <dbReference type="EC" id="1.18.1.2"/>
    </reaction>
</comment>
<dbReference type="EMBL" id="LR134355">
    <property type="protein sequence ID" value="VEG49286.1"/>
    <property type="molecule type" value="Genomic_DNA"/>
</dbReference>
<keyword evidence="5" id="KW-0274">FAD</keyword>
<evidence type="ECO:0000313" key="13">
    <source>
        <dbReference type="Proteomes" id="UP000282551"/>
    </source>
</evidence>
<dbReference type="SUPFAM" id="SSF51971">
    <property type="entry name" value="Nucleotide-binding domain"/>
    <property type="match status" value="2"/>
</dbReference>
<dbReference type="PRINTS" id="PR00419">
    <property type="entry name" value="ADXRDTASE"/>
</dbReference>
<protein>
    <recommendedName>
        <fullName evidence="2">ferredoxin--NADP(+) reductase</fullName>
        <ecNumber evidence="2">1.18.1.2</ecNumber>
    </recommendedName>
</protein>
<dbReference type="AlphaFoldDB" id="A0A3S4VDN5"/>
<dbReference type="SUPFAM" id="SSF54862">
    <property type="entry name" value="4Fe-4S ferredoxins"/>
    <property type="match status" value="1"/>
</dbReference>
<dbReference type="Pfam" id="PF00037">
    <property type="entry name" value="Fer4"/>
    <property type="match status" value="1"/>
</dbReference>
<feature type="domain" description="4Fe-4S ferredoxin-type" evidence="11">
    <location>
        <begin position="1"/>
        <end position="29"/>
    </location>
</feature>
<evidence type="ECO:0000256" key="9">
    <source>
        <dbReference type="ARBA" id="ARBA00023014"/>
    </source>
</evidence>
<dbReference type="PROSITE" id="PS51379">
    <property type="entry name" value="4FE4S_FER_2"/>
    <property type="match status" value="2"/>
</dbReference>
<reference evidence="12 13" key="1">
    <citation type="submission" date="2018-12" db="EMBL/GenBank/DDBJ databases">
        <authorList>
            <consortium name="Pathogen Informatics"/>
        </authorList>
    </citation>
    <scope>NUCLEOTIDE SEQUENCE [LARGE SCALE GENOMIC DNA]</scope>
    <source>
        <strain evidence="12 13">NCTC10485</strain>
    </source>
</reference>
<dbReference type="Gene3D" id="3.50.50.60">
    <property type="entry name" value="FAD/NAD(P)-binding domain"/>
    <property type="match status" value="1"/>
</dbReference>
<organism evidence="12 13">
    <name type="scientific">Mycolicibacterium chitae</name>
    <name type="common">Mycobacterium chitae</name>
    <dbReference type="NCBI Taxonomy" id="1792"/>
    <lineage>
        <taxon>Bacteria</taxon>
        <taxon>Bacillati</taxon>
        <taxon>Actinomycetota</taxon>
        <taxon>Actinomycetes</taxon>
        <taxon>Mycobacteriales</taxon>
        <taxon>Mycobacteriaceae</taxon>
        <taxon>Mycolicibacterium</taxon>
    </lineage>
</organism>
<dbReference type="Gene3D" id="3.40.50.720">
    <property type="entry name" value="NAD(P)-binding Rossmann-like Domain"/>
    <property type="match status" value="1"/>
</dbReference>
<name>A0A3S4VDN5_MYCCI</name>
<dbReference type="InterPro" id="IPR017900">
    <property type="entry name" value="4Fe4S_Fe_S_CS"/>
</dbReference>
<evidence type="ECO:0000256" key="3">
    <source>
        <dbReference type="ARBA" id="ARBA00022630"/>
    </source>
</evidence>
<comment type="cofactor">
    <cofactor evidence="1">
        <name>FAD</name>
        <dbReference type="ChEBI" id="CHEBI:57692"/>
    </cofactor>
</comment>
<evidence type="ECO:0000256" key="5">
    <source>
        <dbReference type="ARBA" id="ARBA00022827"/>
    </source>
</evidence>
<evidence type="ECO:0000313" key="12">
    <source>
        <dbReference type="EMBL" id="VEG49286.1"/>
    </source>
</evidence>
<dbReference type="PROSITE" id="PS00198">
    <property type="entry name" value="4FE4S_FER_1"/>
    <property type="match status" value="1"/>
</dbReference>
<dbReference type="RefSeq" id="WP_126334980.1">
    <property type="nucleotide sequence ID" value="NZ_AP022604.1"/>
</dbReference>
<evidence type="ECO:0000259" key="11">
    <source>
        <dbReference type="PROSITE" id="PS51379"/>
    </source>
</evidence>
<dbReference type="PANTHER" id="PTHR48467">
    <property type="entry name" value="GLUTAMATE SYNTHASE 1 [NADH], CHLOROPLASTIC-LIKE"/>
    <property type="match status" value="1"/>
</dbReference>
<evidence type="ECO:0000256" key="6">
    <source>
        <dbReference type="ARBA" id="ARBA00022857"/>
    </source>
</evidence>
<evidence type="ECO:0000256" key="2">
    <source>
        <dbReference type="ARBA" id="ARBA00013223"/>
    </source>
</evidence>
<keyword evidence="3" id="KW-0285">Flavoprotein</keyword>
<dbReference type="GO" id="GO:0004324">
    <property type="term" value="F:ferredoxin-NADP+ reductase activity"/>
    <property type="evidence" value="ECO:0007669"/>
    <property type="project" value="UniProtKB-EC"/>
</dbReference>
<keyword evidence="9" id="KW-0411">Iron-sulfur</keyword>
<sequence length="534" mass="57521">MTYVVTQNCCNDATCVAVCPVDCIHPRPDEPAYHTAEMLYIDPQTCIDCGACAEVCPVDAIIPEDELTAETARYLDLNADYYARAPRGTAPQAPSAGEPPAGDEPAAAPLRVAIIGSGPAACYAAADLLARPGIEVEVTMLERLPFAGGLVRYGVAPDHAGTKRIARMFERTIRDDRVRLYLNVDVGRDMSVDDILAYHHAVVFATGADHDRRLDIPGEQLPGSHSAREFVAWYNGHSDHADRDFDLSGPRAVIVGNGNVALDVARILARGATALRHTDIADHALAALADSEIREVLVLGRRGPAAAACTTPELLGLADLTGVDVTVAERVPIGDDATVKEQVLAEYAQQEPTPGRNRITLRFHTTPVEILGTERVTAIRVRTADGGTEDIECRLVLRSIGYRGTPVADLPFDGARGTVANVDGRVVADRVRPGRYVAGWIKRGPTGVIGTNQACAQETVDALLADFRAGSLVHPDAYADAEQFEMFLRARRPEAMTAADWFAIDRHERIEGTRQGRPRVKLIDPQSVLSPTPA</sequence>
<proteinExistence type="predicted"/>
<dbReference type="InterPro" id="IPR023753">
    <property type="entry name" value="FAD/NAD-binding_dom"/>
</dbReference>
<dbReference type="EC" id="1.18.1.2" evidence="2"/>
<dbReference type="OrthoDB" id="289202at2"/>
<dbReference type="GO" id="GO:0051536">
    <property type="term" value="F:iron-sulfur cluster binding"/>
    <property type="evidence" value="ECO:0007669"/>
    <property type="project" value="UniProtKB-KW"/>
</dbReference>
<feature type="domain" description="4Fe-4S ferredoxin-type" evidence="11">
    <location>
        <begin position="37"/>
        <end position="66"/>
    </location>
</feature>
<keyword evidence="4" id="KW-0479">Metal-binding</keyword>
<dbReference type="Pfam" id="PF07992">
    <property type="entry name" value="Pyr_redox_2"/>
    <property type="match status" value="1"/>
</dbReference>
<evidence type="ECO:0000256" key="7">
    <source>
        <dbReference type="ARBA" id="ARBA00023002"/>
    </source>
</evidence>
<evidence type="ECO:0000256" key="4">
    <source>
        <dbReference type="ARBA" id="ARBA00022723"/>
    </source>
</evidence>
<dbReference type="PANTHER" id="PTHR48467:SF1">
    <property type="entry name" value="GLUTAMATE SYNTHASE 1 [NADH], CHLOROPLASTIC-LIKE"/>
    <property type="match status" value="1"/>
</dbReference>
<gene>
    <name evidence="12" type="primary">fprA_3</name>
    <name evidence="12" type="ORF">NCTC10485_03593</name>
</gene>
<dbReference type="InterPro" id="IPR055275">
    <property type="entry name" value="Ferredox_Rdtase"/>
</dbReference>
<keyword evidence="13" id="KW-1185">Reference proteome</keyword>
<evidence type="ECO:0000256" key="8">
    <source>
        <dbReference type="ARBA" id="ARBA00023004"/>
    </source>
</evidence>
<keyword evidence="6" id="KW-0521">NADP</keyword>
<dbReference type="InterPro" id="IPR036188">
    <property type="entry name" value="FAD/NAD-bd_sf"/>
</dbReference>
<evidence type="ECO:0000256" key="1">
    <source>
        <dbReference type="ARBA" id="ARBA00001974"/>
    </source>
</evidence>
<keyword evidence="7 12" id="KW-0560">Oxidoreductase</keyword>
<dbReference type="GO" id="GO:0046872">
    <property type="term" value="F:metal ion binding"/>
    <property type="evidence" value="ECO:0007669"/>
    <property type="project" value="UniProtKB-KW"/>
</dbReference>